<sequence>MAPRLRNKPATHARMQRTATQFSELEVTPSRHEEQVMVVDTTIEVNHTETLGVTDPAARSSNPFSWSDAGSTSNTRRSSPANVSEVPADDVWQFDDLESLDPFSSPVVADSYLPSTIPIREDEAVGENEAKVAGTPRRHIDFSETASTARRSSPVGTSDAVKDIWDFQDSPNAVDSSPDTTHGILESTQVPIDDVCDVTARKPAPPAPALAKRNVHETKGPSQTGQKAKKRQRAKEPIRFDSQTQEIVDVPATKKKTTAPRLPIQKKEAEEVRGKSAFKKA</sequence>
<feature type="region of interest" description="Disordered" evidence="1">
    <location>
        <begin position="49"/>
        <end position="84"/>
    </location>
</feature>
<dbReference type="Proteomes" id="UP000219286">
    <property type="component" value="Unassembled WGS sequence"/>
</dbReference>
<dbReference type="AlphaFoldDB" id="A0A2H3A0H2"/>
<gene>
    <name evidence="2" type="ORF">A9Z42_0062970</name>
</gene>
<feature type="compositionally biased region" description="Basic and acidic residues" evidence="1">
    <location>
        <begin position="265"/>
        <end position="274"/>
    </location>
</feature>
<evidence type="ECO:0000313" key="3">
    <source>
        <dbReference type="Proteomes" id="UP000219286"/>
    </source>
</evidence>
<accession>A0A2H3A0H2</accession>
<comment type="caution">
    <text evidence="2">The sequence shown here is derived from an EMBL/GenBank/DDBJ whole genome shotgun (WGS) entry which is preliminary data.</text>
</comment>
<feature type="compositionally biased region" description="Polar residues" evidence="1">
    <location>
        <begin position="59"/>
        <end position="82"/>
    </location>
</feature>
<evidence type="ECO:0000313" key="2">
    <source>
        <dbReference type="EMBL" id="OTA05591.1"/>
    </source>
</evidence>
<feature type="region of interest" description="Disordered" evidence="1">
    <location>
        <begin position="198"/>
        <end position="281"/>
    </location>
</feature>
<protein>
    <submittedName>
        <fullName evidence="2">Uncharacterized protein</fullName>
    </submittedName>
</protein>
<feature type="compositionally biased region" description="Basic residues" evidence="1">
    <location>
        <begin position="1"/>
        <end position="15"/>
    </location>
</feature>
<evidence type="ECO:0000256" key="1">
    <source>
        <dbReference type="SAM" id="MobiDB-lite"/>
    </source>
</evidence>
<reference evidence="2 3" key="1">
    <citation type="journal article" date="2015" name="Genome Announc.">
        <title>Genome sequence and annotation of Trichoderma parareesei, the ancestor of the cellulase producer Trichoderma reesei.</title>
        <authorList>
            <person name="Yang D."/>
            <person name="Pomraning K."/>
            <person name="Kopchinskiy A."/>
            <person name="Karimi Aghcheh R."/>
            <person name="Atanasova L."/>
            <person name="Chenthamara K."/>
            <person name="Baker S.E."/>
            <person name="Zhang R."/>
            <person name="Shen Q."/>
            <person name="Freitag M."/>
            <person name="Kubicek C.P."/>
            <person name="Druzhinina I.S."/>
        </authorList>
    </citation>
    <scope>NUCLEOTIDE SEQUENCE [LARGE SCALE GENOMIC DNA]</scope>
    <source>
        <strain evidence="2 3">CBS 125925</strain>
    </source>
</reference>
<name>A0A2H3A0H2_TRIPA</name>
<keyword evidence="3" id="KW-1185">Reference proteome</keyword>
<organism evidence="2 3">
    <name type="scientific">Trichoderma parareesei</name>
    <name type="common">Filamentous fungus</name>
    <dbReference type="NCBI Taxonomy" id="858221"/>
    <lineage>
        <taxon>Eukaryota</taxon>
        <taxon>Fungi</taxon>
        <taxon>Dikarya</taxon>
        <taxon>Ascomycota</taxon>
        <taxon>Pezizomycotina</taxon>
        <taxon>Sordariomycetes</taxon>
        <taxon>Hypocreomycetidae</taxon>
        <taxon>Hypocreales</taxon>
        <taxon>Hypocreaceae</taxon>
        <taxon>Trichoderma</taxon>
    </lineage>
</organism>
<dbReference type="EMBL" id="LFMI01000616">
    <property type="protein sequence ID" value="OTA05591.1"/>
    <property type="molecule type" value="Genomic_DNA"/>
</dbReference>
<feature type="region of interest" description="Disordered" evidence="1">
    <location>
        <begin position="1"/>
        <end position="32"/>
    </location>
</feature>
<dbReference type="OrthoDB" id="4953021at2759"/>
<proteinExistence type="predicted"/>